<feature type="transmembrane region" description="Helical" evidence="1">
    <location>
        <begin position="76"/>
        <end position="99"/>
    </location>
</feature>
<keyword evidence="1" id="KW-1133">Transmembrane helix</keyword>
<feature type="transmembrane region" description="Helical" evidence="1">
    <location>
        <begin position="45"/>
        <end position="70"/>
    </location>
</feature>
<sequence>CYVSLWLLLLKPQVLSLPLLATVCIAGVVALCWFMFILQVLSLPLLATVCIAGGVALCWFMCYVSLWLLLLKPQVLSLPLLVIVCIADVFALCWLIFILQVKRKGGKVSNSAPYVPTPLTSRSSSCSLRICSFRLRAASSFSCASLYSDNNKSEDSPSLLPHQ</sequence>
<proteinExistence type="predicted"/>
<dbReference type="Proteomes" id="UP000824540">
    <property type="component" value="Unassembled WGS sequence"/>
</dbReference>
<name>A0A8T2NVQ2_9TELE</name>
<keyword evidence="2" id="KW-0732">Signal</keyword>
<evidence type="ECO:0000256" key="1">
    <source>
        <dbReference type="SAM" id="Phobius"/>
    </source>
</evidence>
<organism evidence="3 4">
    <name type="scientific">Albula glossodonta</name>
    <name type="common">roundjaw bonefish</name>
    <dbReference type="NCBI Taxonomy" id="121402"/>
    <lineage>
        <taxon>Eukaryota</taxon>
        <taxon>Metazoa</taxon>
        <taxon>Chordata</taxon>
        <taxon>Craniata</taxon>
        <taxon>Vertebrata</taxon>
        <taxon>Euteleostomi</taxon>
        <taxon>Actinopterygii</taxon>
        <taxon>Neopterygii</taxon>
        <taxon>Teleostei</taxon>
        <taxon>Albuliformes</taxon>
        <taxon>Albulidae</taxon>
        <taxon>Albula</taxon>
    </lineage>
</organism>
<feature type="non-terminal residue" evidence="3">
    <location>
        <position position="163"/>
    </location>
</feature>
<protein>
    <submittedName>
        <fullName evidence="3">Uncharacterized protein</fullName>
    </submittedName>
</protein>
<keyword evidence="1" id="KW-0812">Transmembrane</keyword>
<feature type="signal peptide" evidence="2">
    <location>
        <begin position="1"/>
        <end position="16"/>
    </location>
</feature>
<evidence type="ECO:0000313" key="3">
    <source>
        <dbReference type="EMBL" id="KAG9343360.1"/>
    </source>
</evidence>
<dbReference type="EMBL" id="JAFBMS010000024">
    <property type="protein sequence ID" value="KAG9343360.1"/>
    <property type="molecule type" value="Genomic_DNA"/>
</dbReference>
<keyword evidence="4" id="KW-1185">Reference proteome</keyword>
<accession>A0A8T2NVQ2</accession>
<dbReference type="AlphaFoldDB" id="A0A8T2NVQ2"/>
<feature type="chain" id="PRO_5035792601" evidence="2">
    <location>
        <begin position="17"/>
        <end position="163"/>
    </location>
</feature>
<comment type="caution">
    <text evidence="3">The sequence shown here is derived from an EMBL/GenBank/DDBJ whole genome shotgun (WGS) entry which is preliminary data.</text>
</comment>
<feature type="transmembrane region" description="Helical" evidence="1">
    <location>
        <begin position="15"/>
        <end position="38"/>
    </location>
</feature>
<evidence type="ECO:0000256" key="2">
    <source>
        <dbReference type="SAM" id="SignalP"/>
    </source>
</evidence>
<keyword evidence="1" id="KW-0472">Membrane</keyword>
<reference evidence="3" key="1">
    <citation type="thesis" date="2021" institute="BYU ScholarsArchive" country="Provo, UT, USA">
        <title>Applications of and Algorithms for Genome Assembly and Genomic Analyses with an Emphasis on Marine Teleosts.</title>
        <authorList>
            <person name="Pickett B.D."/>
        </authorList>
    </citation>
    <scope>NUCLEOTIDE SEQUENCE</scope>
    <source>
        <strain evidence="3">HI-2016</strain>
    </source>
</reference>
<evidence type="ECO:0000313" key="4">
    <source>
        <dbReference type="Proteomes" id="UP000824540"/>
    </source>
</evidence>
<gene>
    <name evidence="3" type="ORF">JZ751_014341</name>
</gene>